<dbReference type="InterPro" id="IPR006059">
    <property type="entry name" value="SBP"/>
</dbReference>
<dbReference type="GO" id="GO:0042956">
    <property type="term" value="P:maltodextrin transmembrane transport"/>
    <property type="evidence" value="ECO:0007669"/>
    <property type="project" value="TreeGrafter"/>
</dbReference>
<dbReference type="EMBL" id="POUW01000007">
    <property type="protein sequence ID" value="PNG03868.1"/>
    <property type="molecule type" value="Genomic_DNA"/>
</dbReference>
<dbReference type="PRINTS" id="PR00181">
    <property type="entry name" value="MALTOSEBP"/>
</dbReference>
<comment type="caution">
    <text evidence="6">The sequence shown here is derived from an EMBL/GenBank/DDBJ whole genome shotgun (WGS) entry which is preliminary data.</text>
</comment>
<dbReference type="GO" id="GO:0042597">
    <property type="term" value="C:periplasmic space"/>
    <property type="evidence" value="ECO:0007669"/>
    <property type="project" value="UniProtKB-SubCell"/>
</dbReference>
<dbReference type="RefSeq" id="WP_102847259.1">
    <property type="nucleotide sequence ID" value="NZ_JAMOIG010000036.1"/>
</dbReference>
<dbReference type="SUPFAM" id="SSF53850">
    <property type="entry name" value="Periplasmic binding protein-like II"/>
    <property type="match status" value="1"/>
</dbReference>
<feature type="chain" id="PRO_5014492325" description="Maltodextrin-binding protein" evidence="5">
    <location>
        <begin position="23"/>
        <end position="414"/>
    </location>
</feature>
<evidence type="ECO:0000313" key="6">
    <source>
        <dbReference type="EMBL" id="PNG03868.1"/>
    </source>
</evidence>
<comment type="similarity">
    <text evidence="1 5">Belongs to the bacterial solute-binding protein 1 family.</text>
</comment>
<sequence>MIRLRHTAWLLMLACLSTTAPAFERGKLLVWVNQDKGYNGVAKVGERFRTETGIEVEVATPQDLAARFDRLAGTSKGPDIVIFAHDRFGSWLDAGHLAALQPSPAALQRTPGFTWEAVSVGNRIYGYPLSTEVVSLIYNRDLIASAPRTWREVVELDRRLRQQGKRAITWDYANLYFSWPVIAGSGGYSVRKRDGLYDLGDLGIGNPGAVAGFEQLRQLLELGVLAPEDSYDSMMKAFKAGELAMMVNGPWVWNELRTAGMRIGIDDIPGIDADRRGKPFVGIIAAAVNAHSPNQAQAQRFLEDYLTTADGLRAIDADKPLGAAANLELLETLQQDPLIAHTYQSAASGEIMPDIPEMKRFWSLFQTRLQPMLRGELNISATLEQISTRLKRHGDMQMVRRRFYPVASAAGDER</sequence>
<evidence type="ECO:0000256" key="2">
    <source>
        <dbReference type="ARBA" id="ARBA00022448"/>
    </source>
</evidence>
<dbReference type="GO" id="GO:0015768">
    <property type="term" value="P:maltose transport"/>
    <property type="evidence" value="ECO:0007669"/>
    <property type="project" value="TreeGrafter"/>
</dbReference>
<accession>A0A2N8SMZ7</accession>
<protein>
    <recommendedName>
        <fullName evidence="5">Maltodextrin-binding protein</fullName>
    </recommendedName>
</protein>
<comment type="function">
    <text evidence="5">Part of the ABC transporter complex MalEFGK involved in maltose/maltodextrin import. Binds maltose and higher maltodextrins.</text>
</comment>
<gene>
    <name evidence="6" type="ORF">CXL00_16845</name>
</gene>
<evidence type="ECO:0000256" key="3">
    <source>
        <dbReference type="ARBA" id="ARBA00022597"/>
    </source>
</evidence>
<dbReference type="InterPro" id="IPR006060">
    <property type="entry name" value="Maltose/Cyclodextrin-bd"/>
</dbReference>
<dbReference type="PANTHER" id="PTHR30061:SF50">
    <property type="entry name" value="MALTOSE_MALTODEXTRIN-BINDING PERIPLASMIC PROTEIN"/>
    <property type="match status" value="1"/>
</dbReference>
<evidence type="ECO:0000313" key="7">
    <source>
        <dbReference type="Proteomes" id="UP000235897"/>
    </source>
</evidence>
<evidence type="ECO:0000256" key="4">
    <source>
        <dbReference type="ARBA" id="ARBA00022729"/>
    </source>
</evidence>
<evidence type="ECO:0000256" key="1">
    <source>
        <dbReference type="ARBA" id="ARBA00008520"/>
    </source>
</evidence>
<keyword evidence="2 5" id="KW-0813">Transport</keyword>
<organism evidence="6 7">
    <name type="scientific">Stutzerimonas stutzeri</name>
    <name type="common">Pseudomonas stutzeri</name>
    <dbReference type="NCBI Taxonomy" id="316"/>
    <lineage>
        <taxon>Bacteria</taxon>
        <taxon>Pseudomonadati</taxon>
        <taxon>Pseudomonadota</taxon>
        <taxon>Gammaproteobacteria</taxon>
        <taxon>Pseudomonadales</taxon>
        <taxon>Pseudomonadaceae</taxon>
        <taxon>Stutzerimonas</taxon>
    </lineage>
</organism>
<dbReference type="Gene3D" id="3.40.190.10">
    <property type="entry name" value="Periplasmic binding protein-like II"/>
    <property type="match status" value="2"/>
</dbReference>
<proteinExistence type="inferred from homology"/>
<keyword evidence="3 5" id="KW-0762">Sugar transport</keyword>
<feature type="signal peptide" evidence="5">
    <location>
        <begin position="1"/>
        <end position="22"/>
    </location>
</feature>
<dbReference type="AlphaFoldDB" id="A0A2N8SMZ7"/>
<dbReference type="Proteomes" id="UP000235897">
    <property type="component" value="Unassembled WGS sequence"/>
</dbReference>
<dbReference type="GO" id="GO:0055052">
    <property type="term" value="C:ATP-binding cassette (ABC) transporter complex, substrate-binding subunit-containing"/>
    <property type="evidence" value="ECO:0007669"/>
    <property type="project" value="TreeGrafter"/>
</dbReference>
<evidence type="ECO:0000256" key="5">
    <source>
        <dbReference type="RuleBase" id="RU365005"/>
    </source>
</evidence>
<keyword evidence="5" id="KW-0574">Periplasm</keyword>
<keyword evidence="4 5" id="KW-0732">Signal</keyword>
<dbReference type="GO" id="GO:1901982">
    <property type="term" value="F:maltose binding"/>
    <property type="evidence" value="ECO:0007669"/>
    <property type="project" value="TreeGrafter"/>
</dbReference>
<dbReference type="GO" id="GO:0015144">
    <property type="term" value="F:carbohydrate transmembrane transporter activity"/>
    <property type="evidence" value="ECO:0007669"/>
    <property type="project" value="InterPro"/>
</dbReference>
<name>A0A2N8SMZ7_STUST</name>
<dbReference type="OrthoDB" id="9766758at2"/>
<dbReference type="Pfam" id="PF01547">
    <property type="entry name" value="SBP_bac_1"/>
    <property type="match status" value="1"/>
</dbReference>
<dbReference type="NCBIfam" id="NF007011">
    <property type="entry name" value="PRK09474.1"/>
    <property type="match status" value="1"/>
</dbReference>
<dbReference type="PANTHER" id="PTHR30061">
    <property type="entry name" value="MALTOSE-BINDING PERIPLASMIC PROTEIN"/>
    <property type="match status" value="1"/>
</dbReference>
<comment type="subcellular location">
    <subcellularLocation>
        <location evidence="5">Periplasm</location>
    </subcellularLocation>
</comment>
<reference evidence="6 7" key="1">
    <citation type="submission" date="2018-01" db="EMBL/GenBank/DDBJ databases">
        <title>Denitrification phenotypes of diverse strains of Pseudomonas stutzeri.</title>
        <authorList>
            <person name="Milligan D.A."/>
            <person name="Bergaust L."/>
            <person name="Bakken L.R."/>
            <person name="Frostegard A."/>
        </authorList>
    </citation>
    <scope>NUCLEOTIDE SEQUENCE [LARGE SCALE GENOMIC DNA]</scope>
    <source>
        <strain evidence="6 7">28a3</strain>
    </source>
</reference>